<sequence>MVNTLTTIKTAYQMHVNNLLDVGCLMLATMALELQVNYIDVGAFDLINKLYITFQTQARTEERLDHAIARELAIDFILNSLSKEYKQFILNYNMHNVEGRIVAELHNMLKTAKRGIEQKLKNVLGVANRMYGKNICLWKGRGGKGKKNNYSKKVFNGFKPIKGVLCYKCGKEGHWSRTCPNGPAKKDKENTAKTSY</sequence>
<organism evidence="3 4">
    <name type="scientific">Tanacetum coccineum</name>
    <dbReference type="NCBI Taxonomy" id="301880"/>
    <lineage>
        <taxon>Eukaryota</taxon>
        <taxon>Viridiplantae</taxon>
        <taxon>Streptophyta</taxon>
        <taxon>Embryophyta</taxon>
        <taxon>Tracheophyta</taxon>
        <taxon>Spermatophyta</taxon>
        <taxon>Magnoliopsida</taxon>
        <taxon>eudicotyledons</taxon>
        <taxon>Gunneridae</taxon>
        <taxon>Pentapetalae</taxon>
        <taxon>asterids</taxon>
        <taxon>campanulids</taxon>
        <taxon>Asterales</taxon>
        <taxon>Asteraceae</taxon>
        <taxon>Asteroideae</taxon>
        <taxon>Anthemideae</taxon>
        <taxon>Anthemidinae</taxon>
        <taxon>Tanacetum</taxon>
    </lineage>
</organism>
<dbReference type="Proteomes" id="UP001151760">
    <property type="component" value="Unassembled WGS sequence"/>
</dbReference>
<proteinExistence type="predicted"/>
<evidence type="ECO:0000256" key="1">
    <source>
        <dbReference type="PROSITE-ProRule" id="PRU00047"/>
    </source>
</evidence>
<dbReference type="SMART" id="SM00343">
    <property type="entry name" value="ZnF_C2HC"/>
    <property type="match status" value="1"/>
</dbReference>
<keyword evidence="4" id="KW-1185">Reference proteome</keyword>
<keyword evidence="1" id="KW-0862">Zinc</keyword>
<gene>
    <name evidence="3" type="ORF">Tco_0625372</name>
</gene>
<evidence type="ECO:0000313" key="4">
    <source>
        <dbReference type="Proteomes" id="UP001151760"/>
    </source>
</evidence>
<evidence type="ECO:0000313" key="3">
    <source>
        <dbReference type="EMBL" id="GJS52010.1"/>
    </source>
</evidence>
<dbReference type="Gene3D" id="4.10.60.10">
    <property type="entry name" value="Zinc finger, CCHC-type"/>
    <property type="match status" value="1"/>
</dbReference>
<keyword evidence="1" id="KW-0863">Zinc-finger</keyword>
<dbReference type="EMBL" id="BQNB010008626">
    <property type="protein sequence ID" value="GJS52010.1"/>
    <property type="molecule type" value="Genomic_DNA"/>
</dbReference>
<dbReference type="InterPro" id="IPR036875">
    <property type="entry name" value="Znf_CCHC_sf"/>
</dbReference>
<reference evidence="3" key="2">
    <citation type="submission" date="2022-01" db="EMBL/GenBank/DDBJ databases">
        <authorList>
            <person name="Yamashiro T."/>
            <person name="Shiraishi A."/>
            <person name="Satake H."/>
            <person name="Nakayama K."/>
        </authorList>
    </citation>
    <scope>NUCLEOTIDE SEQUENCE</scope>
</reference>
<reference evidence="3" key="1">
    <citation type="journal article" date="2022" name="Int. J. Mol. Sci.">
        <title>Draft Genome of Tanacetum Coccineum: Genomic Comparison of Closely Related Tanacetum-Family Plants.</title>
        <authorList>
            <person name="Yamashiro T."/>
            <person name="Shiraishi A."/>
            <person name="Nakayama K."/>
            <person name="Satake H."/>
        </authorList>
    </citation>
    <scope>NUCLEOTIDE SEQUENCE</scope>
</reference>
<comment type="caution">
    <text evidence="3">The sequence shown here is derived from an EMBL/GenBank/DDBJ whole genome shotgun (WGS) entry which is preliminary data.</text>
</comment>
<dbReference type="PROSITE" id="PS50158">
    <property type="entry name" value="ZF_CCHC"/>
    <property type="match status" value="1"/>
</dbReference>
<feature type="domain" description="CCHC-type" evidence="2">
    <location>
        <begin position="166"/>
        <end position="181"/>
    </location>
</feature>
<dbReference type="InterPro" id="IPR001878">
    <property type="entry name" value="Znf_CCHC"/>
</dbReference>
<name>A0ABQ4WGM1_9ASTR</name>
<keyword evidence="1" id="KW-0479">Metal-binding</keyword>
<evidence type="ECO:0000259" key="2">
    <source>
        <dbReference type="PROSITE" id="PS50158"/>
    </source>
</evidence>
<dbReference type="Pfam" id="PF00098">
    <property type="entry name" value="zf-CCHC"/>
    <property type="match status" value="1"/>
</dbReference>
<accession>A0ABQ4WGM1</accession>
<dbReference type="SUPFAM" id="SSF57756">
    <property type="entry name" value="Retrovirus zinc finger-like domains"/>
    <property type="match status" value="1"/>
</dbReference>
<protein>
    <submittedName>
        <fullName evidence="3">Zinc finger, CCHC-type containing protein</fullName>
    </submittedName>
</protein>